<evidence type="ECO:0000256" key="1">
    <source>
        <dbReference type="PROSITE-ProRule" id="PRU00169"/>
    </source>
</evidence>
<gene>
    <name evidence="6" type="ordered locus">Tery_4980</name>
</gene>
<feature type="domain" description="GGDEF" evidence="5">
    <location>
        <begin position="354"/>
        <end position="489"/>
    </location>
</feature>
<feature type="domain" description="EAL" evidence="4">
    <location>
        <begin position="496"/>
        <end position="768"/>
    </location>
</feature>
<dbReference type="InterPro" id="IPR035965">
    <property type="entry name" value="PAS-like_dom_sf"/>
</dbReference>
<evidence type="ECO:0000259" key="2">
    <source>
        <dbReference type="PROSITE" id="PS50110"/>
    </source>
</evidence>
<dbReference type="InterPro" id="IPR001789">
    <property type="entry name" value="Sig_transdc_resp-reg_receiver"/>
</dbReference>
<dbReference type="KEGG" id="ter:Tery_4980"/>
<name>Q10V30_TRIEI</name>
<dbReference type="SMART" id="SM00091">
    <property type="entry name" value="PAS"/>
    <property type="match status" value="1"/>
</dbReference>
<dbReference type="Gene3D" id="3.20.20.450">
    <property type="entry name" value="EAL domain"/>
    <property type="match status" value="1"/>
</dbReference>
<dbReference type="InterPro" id="IPR000014">
    <property type="entry name" value="PAS"/>
</dbReference>
<dbReference type="GO" id="GO:0000160">
    <property type="term" value="P:phosphorelay signal transduction system"/>
    <property type="evidence" value="ECO:0007669"/>
    <property type="project" value="InterPro"/>
</dbReference>
<dbReference type="PROSITE" id="PS50883">
    <property type="entry name" value="EAL"/>
    <property type="match status" value="1"/>
</dbReference>
<dbReference type="PANTHER" id="PTHR44757">
    <property type="entry name" value="DIGUANYLATE CYCLASE DGCP"/>
    <property type="match status" value="1"/>
</dbReference>
<evidence type="ECO:0000259" key="4">
    <source>
        <dbReference type="PROSITE" id="PS50883"/>
    </source>
</evidence>
<dbReference type="Pfam" id="PF00990">
    <property type="entry name" value="GGDEF"/>
    <property type="match status" value="1"/>
</dbReference>
<dbReference type="InterPro" id="IPR001633">
    <property type="entry name" value="EAL_dom"/>
</dbReference>
<dbReference type="InterPro" id="IPR052155">
    <property type="entry name" value="Biofilm_reg_signaling"/>
</dbReference>
<dbReference type="PANTHER" id="PTHR44757:SF2">
    <property type="entry name" value="BIOFILM ARCHITECTURE MAINTENANCE PROTEIN MBAA"/>
    <property type="match status" value="1"/>
</dbReference>
<dbReference type="GO" id="GO:0006355">
    <property type="term" value="P:regulation of DNA-templated transcription"/>
    <property type="evidence" value="ECO:0007669"/>
    <property type="project" value="InterPro"/>
</dbReference>
<dbReference type="SUPFAM" id="SSF55785">
    <property type="entry name" value="PYP-like sensor domain (PAS domain)"/>
    <property type="match status" value="1"/>
</dbReference>
<dbReference type="SMART" id="SM00052">
    <property type="entry name" value="EAL"/>
    <property type="match status" value="1"/>
</dbReference>
<dbReference type="InterPro" id="IPR029787">
    <property type="entry name" value="Nucleotide_cyclase"/>
</dbReference>
<dbReference type="InterPro" id="IPR000160">
    <property type="entry name" value="GGDEF_dom"/>
</dbReference>
<dbReference type="NCBIfam" id="TIGR00229">
    <property type="entry name" value="sensory_box"/>
    <property type="match status" value="1"/>
</dbReference>
<dbReference type="Gene3D" id="3.30.450.20">
    <property type="entry name" value="PAS domain"/>
    <property type="match status" value="1"/>
</dbReference>
<dbReference type="InterPro" id="IPR013767">
    <property type="entry name" value="PAS_fold"/>
</dbReference>
<dbReference type="AlphaFoldDB" id="Q10V30"/>
<dbReference type="InterPro" id="IPR035919">
    <property type="entry name" value="EAL_sf"/>
</dbReference>
<evidence type="ECO:0000259" key="3">
    <source>
        <dbReference type="PROSITE" id="PS50112"/>
    </source>
</evidence>
<dbReference type="eggNOG" id="COG0784">
    <property type="taxonomic scope" value="Bacteria"/>
</dbReference>
<dbReference type="NCBIfam" id="TIGR00254">
    <property type="entry name" value="GGDEF"/>
    <property type="match status" value="1"/>
</dbReference>
<dbReference type="SUPFAM" id="SSF141868">
    <property type="entry name" value="EAL domain-like"/>
    <property type="match status" value="1"/>
</dbReference>
<dbReference type="CDD" id="cd01949">
    <property type="entry name" value="GGDEF"/>
    <property type="match status" value="1"/>
</dbReference>
<dbReference type="SMART" id="SM00267">
    <property type="entry name" value="GGDEF"/>
    <property type="match status" value="1"/>
</dbReference>
<dbReference type="InterPro" id="IPR043128">
    <property type="entry name" value="Rev_trsase/Diguanyl_cyclase"/>
</dbReference>
<dbReference type="Pfam" id="PF00989">
    <property type="entry name" value="PAS"/>
    <property type="match status" value="1"/>
</dbReference>
<evidence type="ECO:0000313" key="6">
    <source>
        <dbReference type="EMBL" id="ABG53894.1"/>
    </source>
</evidence>
<dbReference type="SUPFAM" id="SSF52172">
    <property type="entry name" value="CheY-like"/>
    <property type="match status" value="1"/>
</dbReference>
<feature type="modified residue" description="4-aspartylphosphate" evidence="1">
    <location>
        <position position="73"/>
    </location>
</feature>
<dbReference type="Gene3D" id="3.40.50.2300">
    <property type="match status" value="1"/>
</dbReference>
<protein>
    <submittedName>
        <fullName evidence="6">Response regulator receiver modulated diguanylate cyclase/phosphodiesterase with PAS/PAC sensor(S)</fullName>
    </submittedName>
</protein>
<dbReference type="RefSeq" id="WP_011614188.1">
    <property type="nucleotide sequence ID" value="NC_008312.1"/>
</dbReference>
<sequence length="771" mass="88129">MIEIKHGMYQIRPAASQELHLLIVEDVMEDVELIIQILKSDGIKFTYDYDIAKSYLDYRQLLKDNVYDAILSDYHVVHSDIFEVLGLLQQSEQEIPLILIAEELEEKEALKVLKAGVNSYVLKNKLFTLSIILERAIAEYKLKKEQQLTIKKLEQQVQQKAKETAITSQLEPIKMLKDMHNITEGKQARKAKLENERRLRALIENTTDLTWIIDAHGTSSYVSPSVMKTLGYVPEEVVSQSIFDLIHINDLLLVTCTINKAIKNPNISQTAIKYRVKNSSGSWCFFEGILTNFLDDPGVRGIIINSHDITQRKLTEERWKYNVFHDALTHLPNHDLFIDRLEEKIKETKCRKKLLFAVLLVDIDRFKVLNNRFGHQITNKLIVMIAKKLKTLLNHGNTVARLSPDEFGILLENISDISDATYIADQINKQLTLPIILDGNEIFINPSIGIAVGSRNISSAEHILQDAEIAMYHAKNLSRGSHQVFCNSMRSQFLQRVQLENDLQSALNNIQSQSLRKQSEFILYYQPIVSLATNEITGFEALVRWQHPKLGFISPDEFIPLAEETGLIIPLGLWILREACFQLRKWQNQLPNNYHLNINVNLSAKQFAQVDLIDQIDKILLETQLDGKSLKLEITESTLIENNESIRGKMSRLRARNIDLYIDDFGTGYSSFNYLYNFPMNTLKIDRSFINRIGLTNLVNNKSIKTIEILRSIITLSHNLGINVVAEGVETPEQALQLQALKCEYAQGYLFSKPLDMTAATGLVAQINNQK</sequence>
<dbReference type="Pfam" id="PF00072">
    <property type="entry name" value="Response_reg"/>
    <property type="match status" value="1"/>
</dbReference>
<dbReference type="eggNOG" id="COG5001">
    <property type="taxonomic scope" value="Bacteria"/>
</dbReference>
<dbReference type="CDD" id="cd01948">
    <property type="entry name" value="EAL"/>
    <property type="match status" value="1"/>
</dbReference>
<feature type="domain" description="Response regulatory" evidence="2">
    <location>
        <begin position="20"/>
        <end position="138"/>
    </location>
</feature>
<evidence type="ECO:0000259" key="5">
    <source>
        <dbReference type="PROSITE" id="PS50887"/>
    </source>
</evidence>
<dbReference type="EMBL" id="CP000393">
    <property type="protein sequence ID" value="ABG53894.1"/>
    <property type="molecule type" value="Genomic_DNA"/>
</dbReference>
<dbReference type="CDD" id="cd00130">
    <property type="entry name" value="PAS"/>
    <property type="match status" value="1"/>
</dbReference>
<organism evidence="6">
    <name type="scientific">Trichodesmium erythraeum (strain IMS101)</name>
    <dbReference type="NCBI Taxonomy" id="203124"/>
    <lineage>
        <taxon>Bacteria</taxon>
        <taxon>Bacillati</taxon>
        <taxon>Cyanobacteriota</taxon>
        <taxon>Cyanophyceae</taxon>
        <taxon>Oscillatoriophycideae</taxon>
        <taxon>Oscillatoriales</taxon>
        <taxon>Microcoleaceae</taxon>
        <taxon>Trichodesmium</taxon>
    </lineage>
</organism>
<dbReference type="HOGENOM" id="CLU_000445_70_50_3"/>
<dbReference type="STRING" id="203124.Tery_4980"/>
<feature type="domain" description="PAS" evidence="3">
    <location>
        <begin position="195"/>
        <end position="265"/>
    </location>
</feature>
<dbReference type="PROSITE" id="PS50112">
    <property type="entry name" value="PAS"/>
    <property type="match status" value="1"/>
</dbReference>
<proteinExistence type="predicted"/>
<keyword evidence="1" id="KW-0597">Phosphoprotein</keyword>
<dbReference type="InterPro" id="IPR011006">
    <property type="entry name" value="CheY-like_superfamily"/>
</dbReference>
<dbReference type="OrthoDB" id="425396at2"/>
<accession>Q10V30</accession>
<dbReference type="SUPFAM" id="SSF55073">
    <property type="entry name" value="Nucleotide cyclase"/>
    <property type="match status" value="1"/>
</dbReference>
<dbReference type="Gene3D" id="3.30.70.270">
    <property type="match status" value="1"/>
</dbReference>
<dbReference type="PROSITE" id="PS50110">
    <property type="entry name" value="RESPONSE_REGULATORY"/>
    <property type="match status" value="1"/>
</dbReference>
<dbReference type="Pfam" id="PF00563">
    <property type="entry name" value="EAL"/>
    <property type="match status" value="1"/>
</dbReference>
<reference evidence="6" key="1">
    <citation type="submission" date="2006-06" db="EMBL/GenBank/DDBJ databases">
        <title>Complete sequence of Trichodesmium erythraeum IMS101.</title>
        <authorList>
            <consortium name="US DOE Joint Genome Institute"/>
            <person name="Copeland A."/>
            <person name="Lucas S."/>
            <person name="Lapidus A."/>
            <person name="Barry K."/>
            <person name="Detter J.C."/>
            <person name="Glavina del Rio T."/>
            <person name="Hammon N."/>
            <person name="Israni S."/>
            <person name="Dalin E."/>
            <person name="Tice H."/>
            <person name="Pitluck S."/>
            <person name="Kiss H."/>
            <person name="Munk A.C."/>
            <person name="Brettin T."/>
            <person name="Bruce D."/>
            <person name="Han C."/>
            <person name="Tapia R."/>
            <person name="Gilna P."/>
            <person name="Schmutz J."/>
            <person name="Larimer F."/>
            <person name="Land M."/>
            <person name="Hauser L."/>
            <person name="Kyrpides N."/>
            <person name="Kim E."/>
            <person name="Richardson P."/>
        </authorList>
    </citation>
    <scope>NUCLEOTIDE SEQUENCE [LARGE SCALE GENOMIC DNA]</scope>
    <source>
        <strain evidence="6">IMS101</strain>
    </source>
</reference>
<dbReference type="PROSITE" id="PS50887">
    <property type="entry name" value="GGDEF"/>
    <property type="match status" value="1"/>
</dbReference>